<gene>
    <name evidence="2" type="ORF">PFFVO_04819</name>
</gene>
<feature type="coiled-coil region" evidence="1">
    <location>
        <begin position="3"/>
        <end position="48"/>
    </location>
</feature>
<reference evidence="2 3" key="1">
    <citation type="submission" date="2013-02" db="EMBL/GenBank/DDBJ databases">
        <title>The Genome Annotation of Plasmodium falciparum Vietnam Oak-Knoll (FVO).</title>
        <authorList>
            <consortium name="The Broad Institute Genome Sequencing Platform"/>
            <consortium name="The Broad Institute Genome Sequencing Center for Infectious Disease"/>
            <person name="Neafsey D."/>
            <person name="Hoffman S."/>
            <person name="Volkman S."/>
            <person name="Rosenthal P."/>
            <person name="Walker B."/>
            <person name="Young S.K."/>
            <person name="Zeng Q."/>
            <person name="Gargeya S."/>
            <person name="Fitzgerald M."/>
            <person name="Haas B."/>
            <person name="Abouelleil A."/>
            <person name="Allen A.W."/>
            <person name="Alvarado L."/>
            <person name="Arachchi H.M."/>
            <person name="Berlin A.M."/>
            <person name="Chapman S.B."/>
            <person name="Gainer-Dewar J."/>
            <person name="Goldberg J."/>
            <person name="Griggs A."/>
            <person name="Gujja S."/>
            <person name="Hansen M."/>
            <person name="Howarth C."/>
            <person name="Imamovic A."/>
            <person name="Ireland A."/>
            <person name="Larimer J."/>
            <person name="McCowan C."/>
            <person name="Murphy C."/>
            <person name="Pearson M."/>
            <person name="Poon T.W."/>
            <person name="Priest M."/>
            <person name="Roberts A."/>
            <person name="Saif S."/>
            <person name="Shea T."/>
            <person name="Sisk P."/>
            <person name="Sykes S."/>
            <person name="Wortman J."/>
            <person name="Nusbaum C."/>
            <person name="Birren B."/>
        </authorList>
    </citation>
    <scope>NUCLEOTIDE SEQUENCE [LARGE SCALE GENOMIC DNA]</scope>
    <source>
        <strain evidence="3">Vietnam Oak-Knoll (FVO)</strain>
    </source>
</reference>
<evidence type="ECO:0000313" key="3">
    <source>
        <dbReference type="Proteomes" id="UP000030690"/>
    </source>
</evidence>
<reference evidence="2 3" key="2">
    <citation type="submission" date="2013-02" db="EMBL/GenBank/DDBJ databases">
        <title>The Genome Sequence of Plasmodium falciparum Vietnam Oak-Knoll (FVO).</title>
        <authorList>
            <consortium name="The Broad Institute Genome Sequencing Platform"/>
            <consortium name="The Broad Institute Genome Sequencing Center for Infectious Disease"/>
            <person name="Neafsey D."/>
            <person name="Cheeseman I."/>
            <person name="Volkman S."/>
            <person name="Adams J."/>
            <person name="Walker B."/>
            <person name="Young S.K."/>
            <person name="Zeng Q."/>
            <person name="Gargeya S."/>
            <person name="Fitzgerald M."/>
            <person name="Haas B."/>
            <person name="Abouelleil A."/>
            <person name="Alvarado L."/>
            <person name="Arachchi H.M."/>
            <person name="Berlin A.M."/>
            <person name="Chapman S.B."/>
            <person name="Dewar J."/>
            <person name="Goldberg J."/>
            <person name="Griggs A."/>
            <person name="Gujja S."/>
            <person name="Hansen M."/>
            <person name="Howarth C."/>
            <person name="Imamovic A."/>
            <person name="Larimer J."/>
            <person name="McCowan C."/>
            <person name="Murphy C."/>
            <person name="Neiman D."/>
            <person name="Pearson M."/>
            <person name="Priest M."/>
            <person name="Roberts A."/>
            <person name="Saif S."/>
            <person name="Shea T."/>
            <person name="Sisk P."/>
            <person name="Sykes S."/>
            <person name="Wortman J."/>
            <person name="Nusbaum C."/>
            <person name="Birren B."/>
        </authorList>
    </citation>
    <scope>NUCLEOTIDE SEQUENCE [LARGE SCALE GENOMIC DNA]</scope>
    <source>
        <strain evidence="3">Vietnam Oak-Knoll (FVO)</strain>
    </source>
</reference>
<keyword evidence="1" id="KW-0175">Coiled coil</keyword>
<dbReference type="EMBL" id="KI925147">
    <property type="protein sequence ID" value="ETW16281.1"/>
    <property type="molecule type" value="Genomic_DNA"/>
</dbReference>
<dbReference type="AlphaFoldDB" id="A0A024V0D1"/>
<evidence type="ECO:0000313" key="2">
    <source>
        <dbReference type="EMBL" id="ETW16281.1"/>
    </source>
</evidence>
<organism evidence="2 3">
    <name type="scientific">Plasmodium falciparum Vietnam Oak-Knoll</name>
    <name type="common">FVO</name>
    <dbReference type="NCBI Taxonomy" id="1036723"/>
    <lineage>
        <taxon>Eukaryota</taxon>
        <taxon>Sar</taxon>
        <taxon>Alveolata</taxon>
        <taxon>Apicomplexa</taxon>
        <taxon>Aconoidasida</taxon>
        <taxon>Haemosporida</taxon>
        <taxon>Plasmodiidae</taxon>
        <taxon>Plasmodium</taxon>
        <taxon>Plasmodium (Laverania)</taxon>
    </lineage>
</organism>
<sequence length="211" mass="25548">MDIDILEEKIKNLEDELKKFEKEEACKIEKIEKDIDSLDKSVKDLRKKKVNKLSLSVNKCFEKKFNENKNSRKKKKKFLKGVKKDILLELKLWQNEKKKSNNTFLNNTYQIKNMFEEITNEIKHTFVSLNTKRQYLFKCLFDKIANFKNNAILYYNKYIIIQKEIDSLFESINNNTITDIYILNQNSLLFQKELVNMFQRFYYQMENSIME</sequence>
<dbReference type="Proteomes" id="UP000030690">
    <property type="component" value="Unassembled WGS sequence"/>
</dbReference>
<evidence type="ECO:0000256" key="1">
    <source>
        <dbReference type="SAM" id="Coils"/>
    </source>
</evidence>
<dbReference type="SMR" id="A0A024V0D1"/>
<protein>
    <submittedName>
        <fullName evidence="2">Uncharacterized protein</fullName>
    </submittedName>
</protein>
<dbReference type="OrthoDB" id="386432at2759"/>
<name>A0A024V0D1_PLAFA</name>
<proteinExistence type="predicted"/>
<accession>A0A024V0D1</accession>